<dbReference type="InterPro" id="IPR000792">
    <property type="entry name" value="Tscrpt_reg_LuxR_C"/>
</dbReference>
<dbReference type="PANTHER" id="PTHR43214">
    <property type="entry name" value="TWO-COMPONENT RESPONSE REGULATOR"/>
    <property type="match status" value="1"/>
</dbReference>
<gene>
    <name evidence="3" type="ORF">ACFFPI_03545</name>
</gene>
<comment type="caution">
    <text evidence="3">The sequence shown here is derived from an EMBL/GenBank/DDBJ whole genome shotgun (WGS) entry which is preliminary data.</text>
</comment>
<keyword evidence="4" id="KW-1185">Reference proteome</keyword>
<dbReference type="PROSITE" id="PS50043">
    <property type="entry name" value="HTH_LUXR_2"/>
    <property type="match status" value="1"/>
</dbReference>
<dbReference type="Gene3D" id="1.10.10.10">
    <property type="entry name" value="Winged helix-like DNA-binding domain superfamily/Winged helix DNA-binding domain"/>
    <property type="match status" value="1"/>
</dbReference>
<accession>A0ABV5UL22</accession>
<protein>
    <submittedName>
        <fullName evidence="3">Response regulator transcription factor</fullName>
    </submittedName>
</protein>
<feature type="domain" description="HTH luxR-type" evidence="2">
    <location>
        <begin position="1"/>
        <end position="64"/>
    </location>
</feature>
<evidence type="ECO:0000313" key="3">
    <source>
        <dbReference type="EMBL" id="MFB9713226.1"/>
    </source>
</evidence>
<proteinExistence type="predicted"/>
<name>A0ABV5UL22_9MICC</name>
<keyword evidence="1" id="KW-0238">DNA-binding</keyword>
<evidence type="ECO:0000259" key="2">
    <source>
        <dbReference type="PROSITE" id="PS50043"/>
    </source>
</evidence>
<evidence type="ECO:0000313" key="4">
    <source>
        <dbReference type="Proteomes" id="UP001589536"/>
    </source>
</evidence>
<organism evidence="3 4">
    <name type="scientific">Arthrobacter methylotrophus</name>
    <dbReference type="NCBI Taxonomy" id="121291"/>
    <lineage>
        <taxon>Bacteria</taxon>
        <taxon>Bacillati</taxon>
        <taxon>Actinomycetota</taxon>
        <taxon>Actinomycetes</taxon>
        <taxon>Micrococcales</taxon>
        <taxon>Micrococcaceae</taxon>
        <taxon>Arthrobacter</taxon>
    </lineage>
</organism>
<dbReference type="InterPro" id="IPR036388">
    <property type="entry name" value="WH-like_DNA-bd_sf"/>
</dbReference>
<sequence length="68" mass="7450">MGSRVYTERELSIVEFLAQGLSNAEIAQALHLSEGTVTSNPGCIMNKRGVRDRLPVLIDAVRTNHVTL</sequence>
<dbReference type="InterPro" id="IPR039420">
    <property type="entry name" value="WalR-like"/>
</dbReference>
<dbReference type="SMART" id="SM00421">
    <property type="entry name" value="HTH_LUXR"/>
    <property type="match status" value="1"/>
</dbReference>
<dbReference type="Pfam" id="PF00196">
    <property type="entry name" value="GerE"/>
    <property type="match status" value="1"/>
</dbReference>
<dbReference type="RefSeq" id="WP_376953562.1">
    <property type="nucleotide sequence ID" value="NZ_JBHMBH010000008.1"/>
</dbReference>
<dbReference type="PANTHER" id="PTHR43214:SF43">
    <property type="entry name" value="TWO-COMPONENT RESPONSE REGULATOR"/>
    <property type="match status" value="1"/>
</dbReference>
<dbReference type="SUPFAM" id="SSF46894">
    <property type="entry name" value="C-terminal effector domain of the bipartite response regulators"/>
    <property type="match status" value="1"/>
</dbReference>
<dbReference type="EMBL" id="JBHMBH010000008">
    <property type="protein sequence ID" value="MFB9713226.1"/>
    <property type="molecule type" value="Genomic_DNA"/>
</dbReference>
<reference evidence="3 4" key="1">
    <citation type="submission" date="2024-09" db="EMBL/GenBank/DDBJ databases">
        <authorList>
            <person name="Sun Q."/>
            <person name="Mori K."/>
        </authorList>
    </citation>
    <scope>NUCLEOTIDE SEQUENCE [LARGE SCALE GENOMIC DNA]</scope>
    <source>
        <strain evidence="3 4">JCM 13519</strain>
    </source>
</reference>
<dbReference type="PRINTS" id="PR00038">
    <property type="entry name" value="HTHLUXR"/>
</dbReference>
<dbReference type="InterPro" id="IPR016032">
    <property type="entry name" value="Sig_transdc_resp-reg_C-effctor"/>
</dbReference>
<evidence type="ECO:0000256" key="1">
    <source>
        <dbReference type="ARBA" id="ARBA00023125"/>
    </source>
</evidence>
<dbReference type="Proteomes" id="UP001589536">
    <property type="component" value="Unassembled WGS sequence"/>
</dbReference>